<keyword evidence="7" id="KW-1185">Reference proteome</keyword>
<feature type="domain" description="NodB homology" evidence="5">
    <location>
        <begin position="100"/>
        <end position="289"/>
    </location>
</feature>
<comment type="caution">
    <text evidence="6">The sequence shown here is derived from an EMBL/GenBank/DDBJ whole genome shotgun (WGS) entry which is preliminary data.</text>
</comment>
<keyword evidence="2" id="KW-0378">Hydrolase</keyword>
<dbReference type="InterPro" id="IPR011330">
    <property type="entry name" value="Glyco_hydro/deAcase_b/a-brl"/>
</dbReference>
<sequence length="370" mass="39237">MVKFLASSFTILVLTLAVVKGQTNATIDIKNYPAVNQIPPITSPEVQAWLKELGDLSGAPAIPLHKGDPPACPNPPIPNECYWTCDGCAADDITACAAPNTWGLTFDDGPSTATPTLLNYLKTNKHSATFFLIGSNVIQYPDTVKREVAEGHHLASHTWSHHALTTLSNEQIVAEMKWTEKAVMEATGLRLKYMRPPYGDINNRVRYVLKKLGYIPVDWTGDAFDTNDWQMPTMAESKVIATFTKSLDAYVASNKTKGFYCLEHDLNELTVGAAQKLIPLGTARNINIASVAQCEGDTQPYQVGGTAPMPSVSGVTSSVAATSGAKTPTGSATIGTPTTAKPSNANANAKSIGTVSVAAAAALAAAIIFA</sequence>
<protein>
    <submittedName>
        <fullName evidence="6">Chitin deacetylase</fullName>
    </submittedName>
</protein>
<keyword evidence="1" id="KW-0479">Metal-binding</keyword>
<evidence type="ECO:0000259" key="5">
    <source>
        <dbReference type="PROSITE" id="PS51677"/>
    </source>
</evidence>
<evidence type="ECO:0000313" key="6">
    <source>
        <dbReference type="EMBL" id="KAG0295575.1"/>
    </source>
</evidence>
<reference evidence="6 7" key="1">
    <citation type="journal article" date="2020" name="Fungal Divers.">
        <title>Resolving the Mortierellaceae phylogeny through synthesis of multi-gene phylogenetics and phylogenomics.</title>
        <authorList>
            <person name="Vandepol N."/>
            <person name="Liber J."/>
            <person name="Desiro A."/>
            <person name="Na H."/>
            <person name="Kennedy M."/>
            <person name="Barry K."/>
            <person name="Grigoriev I.V."/>
            <person name="Miller A.N."/>
            <person name="O'Donnell K."/>
            <person name="Stajich J.E."/>
            <person name="Bonito G."/>
        </authorList>
    </citation>
    <scope>NUCLEOTIDE SEQUENCE [LARGE SCALE GENOMIC DNA]</scope>
    <source>
        <strain evidence="6 7">AD045</strain>
    </source>
</reference>
<evidence type="ECO:0000256" key="1">
    <source>
        <dbReference type="ARBA" id="ARBA00022723"/>
    </source>
</evidence>
<dbReference type="PANTHER" id="PTHR10587">
    <property type="entry name" value="GLYCOSYL TRANSFERASE-RELATED"/>
    <property type="match status" value="1"/>
</dbReference>
<evidence type="ECO:0000256" key="2">
    <source>
        <dbReference type="ARBA" id="ARBA00022801"/>
    </source>
</evidence>
<dbReference type="EMBL" id="JAAAIM010000080">
    <property type="protein sequence ID" value="KAG0295575.1"/>
    <property type="molecule type" value="Genomic_DNA"/>
</dbReference>
<proteinExistence type="predicted"/>
<dbReference type="Gene3D" id="3.20.20.370">
    <property type="entry name" value="Glycoside hydrolase/deacetylase"/>
    <property type="match status" value="1"/>
</dbReference>
<dbReference type="InterPro" id="IPR050248">
    <property type="entry name" value="Polysacc_deacetylase_ArnD"/>
</dbReference>
<feature type="chain" id="PRO_5046653681" evidence="4">
    <location>
        <begin position="22"/>
        <end position="370"/>
    </location>
</feature>
<dbReference type="Pfam" id="PF01522">
    <property type="entry name" value="Polysacc_deac_1"/>
    <property type="match status" value="1"/>
</dbReference>
<evidence type="ECO:0000313" key="7">
    <source>
        <dbReference type="Proteomes" id="UP001194696"/>
    </source>
</evidence>
<keyword evidence="4" id="KW-0732">Signal</keyword>
<dbReference type="PANTHER" id="PTHR10587:SF133">
    <property type="entry name" value="CHITIN DEACETYLASE 1-RELATED"/>
    <property type="match status" value="1"/>
</dbReference>
<dbReference type="SUPFAM" id="SSF88713">
    <property type="entry name" value="Glycoside hydrolase/deacetylase"/>
    <property type="match status" value="1"/>
</dbReference>
<accession>A0ABQ7KC27</accession>
<feature type="region of interest" description="Disordered" evidence="3">
    <location>
        <begin position="323"/>
        <end position="345"/>
    </location>
</feature>
<evidence type="ECO:0000256" key="4">
    <source>
        <dbReference type="SAM" id="SignalP"/>
    </source>
</evidence>
<feature type="compositionally biased region" description="Low complexity" evidence="3">
    <location>
        <begin position="336"/>
        <end position="345"/>
    </location>
</feature>
<organism evidence="6 7">
    <name type="scientific">Linnemannia gamsii</name>
    <dbReference type="NCBI Taxonomy" id="64522"/>
    <lineage>
        <taxon>Eukaryota</taxon>
        <taxon>Fungi</taxon>
        <taxon>Fungi incertae sedis</taxon>
        <taxon>Mucoromycota</taxon>
        <taxon>Mortierellomycotina</taxon>
        <taxon>Mortierellomycetes</taxon>
        <taxon>Mortierellales</taxon>
        <taxon>Mortierellaceae</taxon>
        <taxon>Linnemannia</taxon>
    </lineage>
</organism>
<dbReference type="InterPro" id="IPR002509">
    <property type="entry name" value="NODB_dom"/>
</dbReference>
<dbReference type="Proteomes" id="UP001194696">
    <property type="component" value="Unassembled WGS sequence"/>
</dbReference>
<gene>
    <name evidence="6" type="primary">CDA2_18</name>
    <name evidence="6" type="ORF">BGZ96_011428</name>
</gene>
<feature type="compositionally biased region" description="Polar residues" evidence="3">
    <location>
        <begin position="326"/>
        <end position="335"/>
    </location>
</feature>
<dbReference type="PROSITE" id="PS51677">
    <property type="entry name" value="NODB"/>
    <property type="match status" value="1"/>
</dbReference>
<feature type="signal peptide" evidence="4">
    <location>
        <begin position="1"/>
        <end position="21"/>
    </location>
</feature>
<evidence type="ECO:0000256" key="3">
    <source>
        <dbReference type="SAM" id="MobiDB-lite"/>
    </source>
</evidence>
<name>A0ABQ7KC27_9FUNG</name>